<evidence type="ECO:0000256" key="1">
    <source>
        <dbReference type="SAM" id="MobiDB-lite"/>
    </source>
</evidence>
<feature type="compositionally biased region" description="Polar residues" evidence="1">
    <location>
        <begin position="8"/>
        <end position="25"/>
    </location>
</feature>
<evidence type="ECO:0000313" key="2">
    <source>
        <dbReference type="EMBL" id="CAG7721364.1"/>
    </source>
</evidence>
<dbReference type="AlphaFoldDB" id="A0A8J2JTI1"/>
<organism evidence="2 3">
    <name type="scientific">Allacma fusca</name>
    <dbReference type="NCBI Taxonomy" id="39272"/>
    <lineage>
        <taxon>Eukaryota</taxon>
        <taxon>Metazoa</taxon>
        <taxon>Ecdysozoa</taxon>
        <taxon>Arthropoda</taxon>
        <taxon>Hexapoda</taxon>
        <taxon>Collembola</taxon>
        <taxon>Symphypleona</taxon>
        <taxon>Sminthuridae</taxon>
        <taxon>Allacma</taxon>
    </lineage>
</organism>
<keyword evidence="3" id="KW-1185">Reference proteome</keyword>
<name>A0A8J2JTI1_9HEXA</name>
<sequence>MAEETAGTVETLQQQAGRNSTMQSP</sequence>
<proteinExistence type="predicted"/>
<reference evidence="2" key="1">
    <citation type="submission" date="2021-06" db="EMBL/GenBank/DDBJ databases">
        <authorList>
            <person name="Hodson N. C."/>
            <person name="Mongue J. A."/>
            <person name="Jaron S. K."/>
        </authorList>
    </citation>
    <scope>NUCLEOTIDE SEQUENCE</scope>
</reference>
<feature type="region of interest" description="Disordered" evidence="1">
    <location>
        <begin position="1"/>
        <end position="25"/>
    </location>
</feature>
<gene>
    <name evidence="2" type="ORF">AFUS01_LOCUS10585</name>
</gene>
<evidence type="ECO:0000313" key="3">
    <source>
        <dbReference type="Proteomes" id="UP000708208"/>
    </source>
</evidence>
<dbReference type="Proteomes" id="UP000708208">
    <property type="component" value="Unassembled WGS sequence"/>
</dbReference>
<feature type="non-terminal residue" evidence="2">
    <location>
        <position position="1"/>
    </location>
</feature>
<protein>
    <submittedName>
        <fullName evidence="2">Uncharacterized protein</fullName>
    </submittedName>
</protein>
<accession>A0A8J2JTI1</accession>
<comment type="caution">
    <text evidence="2">The sequence shown here is derived from an EMBL/GenBank/DDBJ whole genome shotgun (WGS) entry which is preliminary data.</text>
</comment>
<dbReference type="EMBL" id="CAJVCH010078901">
    <property type="protein sequence ID" value="CAG7721364.1"/>
    <property type="molecule type" value="Genomic_DNA"/>
</dbReference>